<dbReference type="PROSITE" id="PS00108">
    <property type="entry name" value="PROTEIN_KINASE_ST"/>
    <property type="match status" value="1"/>
</dbReference>
<dbReference type="Gene3D" id="1.10.510.10">
    <property type="entry name" value="Transferase(Phosphotransferase) domain 1"/>
    <property type="match status" value="1"/>
</dbReference>
<dbReference type="PROSITE" id="PS50011">
    <property type="entry name" value="PROTEIN_KINASE_DOM"/>
    <property type="match status" value="1"/>
</dbReference>
<organism evidence="3">
    <name type="scientific">Petromyzon marinus</name>
    <name type="common">Sea lamprey</name>
    <dbReference type="NCBI Taxonomy" id="7757"/>
    <lineage>
        <taxon>Eukaryota</taxon>
        <taxon>Metazoa</taxon>
        <taxon>Chordata</taxon>
        <taxon>Craniata</taxon>
        <taxon>Vertebrata</taxon>
        <taxon>Cyclostomata</taxon>
        <taxon>Hyperoartia</taxon>
        <taxon>Petromyzontiformes</taxon>
        <taxon>Petromyzontidae</taxon>
        <taxon>Petromyzon</taxon>
    </lineage>
</organism>
<dbReference type="GeneTree" id="ENSGT00940000159476"/>
<name>S4RS00_PETMA</name>
<dbReference type="GO" id="GO:0004672">
    <property type="term" value="F:protein kinase activity"/>
    <property type="evidence" value="ECO:0007669"/>
    <property type="project" value="InterPro"/>
</dbReference>
<reference evidence="3" key="2">
    <citation type="submission" date="2025-09" db="UniProtKB">
        <authorList>
            <consortium name="Ensembl"/>
        </authorList>
    </citation>
    <scope>IDENTIFICATION</scope>
</reference>
<dbReference type="Ensembl" id="ENSPMAT00000008023.1">
    <property type="protein sequence ID" value="ENSPMAP00000007987.1"/>
    <property type="gene ID" value="ENSPMAG00000007258.1"/>
</dbReference>
<dbReference type="InterPro" id="IPR008271">
    <property type="entry name" value="Ser/Thr_kinase_AS"/>
</dbReference>
<feature type="compositionally biased region" description="Basic and acidic residues" evidence="1">
    <location>
        <begin position="1"/>
        <end position="77"/>
    </location>
</feature>
<dbReference type="OMA" id="AHRWERE"/>
<dbReference type="GO" id="GO:0005524">
    <property type="term" value="F:ATP binding"/>
    <property type="evidence" value="ECO:0007669"/>
    <property type="project" value="InterPro"/>
</dbReference>
<protein>
    <recommendedName>
        <fullName evidence="2">Protein kinase domain-containing protein</fullName>
    </recommendedName>
</protein>
<evidence type="ECO:0000259" key="2">
    <source>
        <dbReference type="PROSITE" id="PS50011"/>
    </source>
</evidence>
<dbReference type="SUPFAM" id="SSF56112">
    <property type="entry name" value="Protein kinase-like (PK-like)"/>
    <property type="match status" value="1"/>
</dbReference>
<evidence type="ECO:0000256" key="1">
    <source>
        <dbReference type="SAM" id="MobiDB-lite"/>
    </source>
</evidence>
<feature type="region of interest" description="Disordered" evidence="1">
    <location>
        <begin position="1"/>
        <end position="89"/>
    </location>
</feature>
<sequence length="244" mass="28410">VERQKAKARQEERDKAHRWERERWEREQKEVEQKRLERLKEATRQESPEGLHAVEDEKKPEKLWDLDEEVKKMEKRRDQKRRKKEEEGEEVAGVIESRYEIGRTIGDGNFAVVKECRRRVGVGVGVEGRSTPPGEWDLAMKIVDKSKLAGREEMLENEVTLTARLGHHPNVVRLLESLETPSHAYLVLERVSGGDLFDAITESVRFTERHAAAMVADLCRALQYLHANLVVHRDVKPENLLVRR</sequence>
<dbReference type="InterPro" id="IPR000719">
    <property type="entry name" value="Prot_kinase_dom"/>
</dbReference>
<dbReference type="AlphaFoldDB" id="S4RS00"/>
<dbReference type="InterPro" id="IPR011009">
    <property type="entry name" value="Kinase-like_dom_sf"/>
</dbReference>
<dbReference type="HOGENOM" id="CLU_1140267_0_0_1"/>
<dbReference type="PANTHER" id="PTHR24347">
    <property type="entry name" value="SERINE/THREONINE-PROTEIN KINASE"/>
    <property type="match status" value="1"/>
</dbReference>
<dbReference type="SMART" id="SM00220">
    <property type="entry name" value="S_TKc"/>
    <property type="match status" value="1"/>
</dbReference>
<proteinExistence type="predicted"/>
<evidence type="ECO:0000313" key="3">
    <source>
        <dbReference type="Ensembl" id="ENSPMAP00000007987.1"/>
    </source>
</evidence>
<dbReference type="Gene3D" id="3.30.200.20">
    <property type="entry name" value="Phosphorylase Kinase, domain 1"/>
    <property type="match status" value="1"/>
</dbReference>
<accession>S4RS00</accession>
<reference evidence="3" key="1">
    <citation type="submission" date="2025-08" db="UniProtKB">
        <authorList>
            <consortium name="Ensembl"/>
        </authorList>
    </citation>
    <scope>IDENTIFICATION</scope>
</reference>
<dbReference type="STRING" id="7757.ENSPMAP00000007987"/>
<dbReference type="Pfam" id="PF00069">
    <property type="entry name" value="Pkinase"/>
    <property type="match status" value="1"/>
</dbReference>
<feature type="domain" description="Protein kinase" evidence="2">
    <location>
        <begin position="99"/>
        <end position="244"/>
    </location>
</feature>